<dbReference type="SMART" id="SM00877">
    <property type="entry name" value="BMC"/>
    <property type="match status" value="1"/>
</dbReference>
<dbReference type="Proteomes" id="UP001065549">
    <property type="component" value="Unassembled WGS sequence"/>
</dbReference>
<dbReference type="Gene3D" id="3.30.70.1710">
    <property type="match status" value="1"/>
</dbReference>
<dbReference type="AlphaFoldDB" id="A0A9J6QTF9"/>
<proteinExistence type="inferred from homology"/>
<dbReference type="GO" id="GO:0031469">
    <property type="term" value="C:bacterial microcompartment"/>
    <property type="evidence" value="ECO:0007669"/>
    <property type="project" value="UniProtKB-SubCell"/>
</dbReference>
<sequence>MEALGMIETKGLLAAIESADAMLKAAEVRLLERTFVGGGLVTITITGDVAAVKASIDAAAAAVSRLGTELLVSQHVIPRPHVELGETIVSPIPLCELHQQEDEPQEEESPAEAEPEEEAEPEDAEPAENVEEEIEADITTMHKEDMDKLVSKLGAEKAVEVLENCKVVKLRNLAREYEEFGIAGRLISKANKTALIEEFRKYYSQK</sequence>
<dbReference type="InterPro" id="IPR050575">
    <property type="entry name" value="BMC_shell"/>
</dbReference>
<protein>
    <submittedName>
        <fullName evidence="7">BMC domain-containing protein</fullName>
    </submittedName>
</protein>
<dbReference type="InterPro" id="IPR044872">
    <property type="entry name" value="CcmK/CsoS1_BMC"/>
</dbReference>
<dbReference type="PANTHER" id="PTHR33941:SF11">
    <property type="entry name" value="BACTERIAL MICROCOMPARTMENT SHELL PROTEIN PDUJ"/>
    <property type="match status" value="1"/>
</dbReference>
<accession>A0A9J6QTF9</accession>
<gene>
    <name evidence="7" type="ORF">OBO34_10730</name>
</gene>
<dbReference type="InterPro" id="IPR037233">
    <property type="entry name" value="CcmK-like_sf"/>
</dbReference>
<dbReference type="EMBL" id="JAOSHN010000004">
    <property type="protein sequence ID" value="MCU7378828.1"/>
    <property type="molecule type" value="Genomic_DNA"/>
</dbReference>
<dbReference type="Pfam" id="PF00936">
    <property type="entry name" value="BMC"/>
    <property type="match status" value="1"/>
</dbReference>
<dbReference type="InterPro" id="IPR044870">
    <property type="entry name" value="BMC_CP"/>
</dbReference>
<dbReference type="PROSITE" id="PS51930">
    <property type="entry name" value="BMC_2"/>
    <property type="match status" value="1"/>
</dbReference>
<evidence type="ECO:0000313" key="7">
    <source>
        <dbReference type="EMBL" id="MCU7378828.1"/>
    </source>
</evidence>
<evidence type="ECO:0000256" key="1">
    <source>
        <dbReference type="ARBA" id="ARBA00024322"/>
    </source>
</evidence>
<keyword evidence="2" id="KW-1283">Bacterial microcompartment</keyword>
<evidence type="ECO:0000259" key="6">
    <source>
        <dbReference type="PROSITE" id="PS51931"/>
    </source>
</evidence>
<dbReference type="PANTHER" id="PTHR33941">
    <property type="entry name" value="PROPANEDIOL UTILIZATION PROTEIN PDUA"/>
    <property type="match status" value="1"/>
</dbReference>
<feature type="region of interest" description="Disordered" evidence="4">
    <location>
        <begin position="99"/>
        <end position="130"/>
    </location>
</feature>
<dbReference type="PROSITE" id="PS51931">
    <property type="entry name" value="BMC_CP"/>
    <property type="match status" value="1"/>
</dbReference>
<evidence type="ECO:0000256" key="3">
    <source>
        <dbReference type="PROSITE-ProRule" id="PRU01278"/>
    </source>
</evidence>
<keyword evidence="8" id="KW-1185">Reference proteome</keyword>
<feature type="domain" description="BMC circularly permuted" evidence="6">
    <location>
        <begin position="1"/>
        <end position="73"/>
    </location>
</feature>
<evidence type="ECO:0000256" key="2">
    <source>
        <dbReference type="ARBA" id="ARBA00024446"/>
    </source>
</evidence>
<evidence type="ECO:0000256" key="4">
    <source>
        <dbReference type="SAM" id="MobiDB-lite"/>
    </source>
</evidence>
<dbReference type="CDD" id="cd07045">
    <property type="entry name" value="BMC_CcmK_like"/>
    <property type="match status" value="1"/>
</dbReference>
<name>A0A9J6QTF9_9FIRM</name>
<dbReference type="InterPro" id="IPR000249">
    <property type="entry name" value="BMC_dom"/>
</dbReference>
<comment type="similarity">
    <text evidence="3">Belongs to the bacterial microcompartments protein family.</text>
</comment>
<reference evidence="7" key="1">
    <citation type="submission" date="2022-09" db="EMBL/GenBank/DDBJ databases">
        <title>Culturomic study of gut microbiota in children with autism spectrum disorder.</title>
        <authorList>
            <person name="Efimov B.A."/>
            <person name="Chaplin A.V."/>
            <person name="Sokolova S.R."/>
            <person name="Pikina A.P."/>
            <person name="Korzhanova M."/>
            <person name="Belova V."/>
            <person name="Korostin D."/>
        </authorList>
    </citation>
    <scope>NUCLEOTIDE SEQUENCE</scope>
    <source>
        <strain evidence="7">ASD5510</strain>
    </source>
</reference>
<feature type="compositionally biased region" description="Acidic residues" evidence="4">
    <location>
        <begin position="102"/>
        <end position="130"/>
    </location>
</feature>
<evidence type="ECO:0000313" key="8">
    <source>
        <dbReference type="Proteomes" id="UP001065549"/>
    </source>
</evidence>
<comment type="caution">
    <text evidence="7">The sequence shown here is derived from an EMBL/GenBank/DDBJ whole genome shotgun (WGS) entry which is preliminary data.</text>
</comment>
<dbReference type="SUPFAM" id="SSF143414">
    <property type="entry name" value="CcmK-like"/>
    <property type="match status" value="1"/>
</dbReference>
<organism evidence="7 8">
    <name type="scientific">Hominibacterium faecale</name>
    <dbReference type="NCBI Taxonomy" id="2839743"/>
    <lineage>
        <taxon>Bacteria</taxon>
        <taxon>Bacillati</taxon>
        <taxon>Bacillota</taxon>
        <taxon>Clostridia</taxon>
        <taxon>Peptostreptococcales</taxon>
        <taxon>Anaerovoracaceae</taxon>
        <taxon>Hominibacterium</taxon>
    </lineage>
</organism>
<dbReference type="RefSeq" id="WP_148395627.1">
    <property type="nucleotide sequence ID" value="NZ_JAJAGH010000001.1"/>
</dbReference>
<comment type="subcellular location">
    <subcellularLocation>
        <location evidence="1">Bacterial microcompartment</location>
    </subcellularLocation>
</comment>
<feature type="domain" description="BMC" evidence="5">
    <location>
        <begin position="3"/>
        <end position="89"/>
    </location>
</feature>
<evidence type="ECO:0000259" key="5">
    <source>
        <dbReference type="PROSITE" id="PS51930"/>
    </source>
</evidence>